<dbReference type="InterPro" id="IPR011856">
    <property type="entry name" value="tRNA_endonuc-like_dom_sf"/>
</dbReference>
<dbReference type="SUPFAM" id="SSF52980">
    <property type="entry name" value="Restriction endonuclease-like"/>
    <property type="match status" value="1"/>
</dbReference>
<dbReference type="AlphaFoldDB" id="A0A955IWR3"/>
<dbReference type="GO" id="GO:0009307">
    <property type="term" value="P:DNA restriction-modification system"/>
    <property type="evidence" value="ECO:0007669"/>
    <property type="project" value="InterPro"/>
</dbReference>
<dbReference type="Proteomes" id="UP000714817">
    <property type="component" value="Unassembled WGS sequence"/>
</dbReference>
<accession>A0A955IWR3</accession>
<dbReference type="Pfam" id="PF04471">
    <property type="entry name" value="Mrr_cat"/>
    <property type="match status" value="1"/>
</dbReference>
<dbReference type="EMBL" id="JAGQNY010000011">
    <property type="protein sequence ID" value="MCA9302327.1"/>
    <property type="molecule type" value="Genomic_DNA"/>
</dbReference>
<name>A0A955IWR3_UNCKA</name>
<evidence type="ECO:0000313" key="3">
    <source>
        <dbReference type="EMBL" id="MCA9302327.1"/>
    </source>
</evidence>
<keyword evidence="3" id="KW-0540">Nuclease</keyword>
<proteinExistence type="predicted"/>
<organism evidence="3 4">
    <name type="scientific">candidate division WWE3 bacterium</name>
    <dbReference type="NCBI Taxonomy" id="2053526"/>
    <lineage>
        <taxon>Bacteria</taxon>
        <taxon>Katanobacteria</taxon>
    </lineage>
</organism>
<dbReference type="InterPro" id="IPR025745">
    <property type="entry name" value="Mrr-like_N_dom"/>
</dbReference>
<dbReference type="PANTHER" id="PTHR30015">
    <property type="entry name" value="MRR RESTRICTION SYSTEM PROTEIN"/>
    <property type="match status" value="1"/>
</dbReference>
<feature type="domain" description="Restriction endonuclease type IV Mrr" evidence="1">
    <location>
        <begin position="157"/>
        <end position="273"/>
    </location>
</feature>
<evidence type="ECO:0000259" key="2">
    <source>
        <dbReference type="Pfam" id="PF14338"/>
    </source>
</evidence>
<evidence type="ECO:0000313" key="4">
    <source>
        <dbReference type="Proteomes" id="UP000714817"/>
    </source>
</evidence>
<dbReference type="GO" id="GO:0003677">
    <property type="term" value="F:DNA binding"/>
    <property type="evidence" value="ECO:0007669"/>
    <property type="project" value="InterPro"/>
</dbReference>
<protein>
    <submittedName>
        <fullName evidence="3">Restriction endonuclease</fullName>
    </submittedName>
</protein>
<dbReference type="Gene3D" id="3.40.1350.10">
    <property type="match status" value="1"/>
</dbReference>
<feature type="domain" description="Restriction system protein Mrr-like N-terminal" evidence="2">
    <location>
        <begin position="6"/>
        <end position="92"/>
    </location>
</feature>
<dbReference type="InterPro" id="IPR052906">
    <property type="entry name" value="Type_IV_Methyl-Rstrct_Enzyme"/>
</dbReference>
<dbReference type="GO" id="GO:0015666">
    <property type="term" value="F:restriction endodeoxyribonuclease activity"/>
    <property type="evidence" value="ECO:0007669"/>
    <property type="project" value="TreeGrafter"/>
</dbReference>
<dbReference type="InterPro" id="IPR007560">
    <property type="entry name" value="Restrct_endonuc_IV_Mrr"/>
</dbReference>
<keyword evidence="3" id="KW-0378">Hydrolase</keyword>
<gene>
    <name evidence="3" type="ORF">KDA10_03165</name>
</gene>
<dbReference type="Pfam" id="PF14338">
    <property type="entry name" value="Mrr_N"/>
    <property type="match status" value="1"/>
</dbReference>
<sequence length="299" mass="33991">MSIPTFDETFLPILNILSKGETLKTSDLPSLLLEDGHFSLSEEEQKKKISSGSNMFSNRVYWGVTYLRQAKLVERPSRGFVKITQKGSDYLATNPSELTLSWIKQDSDYQAYEPVRSKQKDEEESFDIGGMSPQDLIDQGVRKLNEQLKNDLIEKLHESNPYYFEKIVLILFKKMGYGDFQETPKSGDGGIDGIINNDLLGLEKIYIQAKRYAETNKVREPEIRNFIGAMSGDVSRGIFVTTSEFDDSAKQKARDAHNHKIILIDGDRLTDLMIEYNVGVQVQASFDVKDVDEDFFELG</sequence>
<dbReference type="InterPro" id="IPR011335">
    <property type="entry name" value="Restrct_endonuc-II-like"/>
</dbReference>
<reference evidence="3" key="1">
    <citation type="submission" date="2020-04" db="EMBL/GenBank/DDBJ databases">
        <authorList>
            <person name="Zhang T."/>
        </authorList>
    </citation>
    <scope>NUCLEOTIDE SEQUENCE</scope>
    <source>
        <strain evidence="3">HKST-UBA80</strain>
    </source>
</reference>
<reference evidence="3" key="2">
    <citation type="journal article" date="2021" name="Microbiome">
        <title>Successional dynamics and alternative stable states in a saline activated sludge microbial community over 9 years.</title>
        <authorList>
            <person name="Wang Y."/>
            <person name="Ye J."/>
            <person name="Ju F."/>
            <person name="Liu L."/>
            <person name="Boyd J.A."/>
            <person name="Deng Y."/>
            <person name="Parks D.H."/>
            <person name="Jiang X."/>
            <person name="Yin X."/>
            <person name="Woodcroft B.J."/>
            <person name="Tyson G.W."/>
            <person name="Hugenholtz P."/>
            <person name="Polz M.F."/>
            <person name="Zhang T."/>
        </authorList>
    </citation>
    <scope>NUCLEOTIDE SEQUENCE</scope>
    <source>
        <strain evidence="3">HKST-UBA80</strain>
    </source>
</reference>
<comment type="caution">
    <text evidence="3">The sequence shown here is derived from an EMBL/GenBank/DDBJ whole genome shotgun (WGS) entry which is preliminary data.</text>
</comment>
<dbReference type="PANTHER" id="PTHR30015:SF7">
    <property type="entry name" value="TYPE IV METHYL-DIRECTED RESTRICTION ENZYME ECOKMRR"/>
    <property type="match status" value="1"/>
</dbReference>
<evidence type="ECO:0000259" key="1">
    <source>
        <dbReference type="Pfam" id="PF04471"/>
    </source>
</evidence>
<keyword evidence="3" id="KW-0255">Endonuclease</keyword>